<dbReference type="InterPro" id="IPR002347">
    <property type="entry name" value="SDR_fam"/>
</dbReference>
<comment type="caution">
    <text evidence="4">The sequence shown here is derived from an EMBL/GenBank/DDBJ whole genome shotgun (WGS) entry which is preliminary data.</text>
</comment>
<evidence type="ECO:0000256" key="1">
    <source>
        <dbReference type="ARBA" id="ARBA00006484"/>
    </source>
</evidence>
<dbReference type="RefSeq" id="WP_126657895.1">
    <property type="nucleotide sequence ID" value="NZ_RYYR01000005.1"/>
</dbReference>
<dbReference type="AlphaFoldDB" id="A0A3S0R7I7"/>
<dbReference type="FunFam" id="3.40.50.720:FF:000084">
    <property type="entry name" value="Short-chain dehydrogenase reductase"/>
    <property type="match status" value="1"/>
</dbReference>
<dbReference type="Proteomes" id="UP000287910">
    <property type="component" value="Unassembled WGS sequence"/>
</dbReference>
<dbReference type="PANTHER" id="PTHR42879">
    <property type="entry name" value="3-OXOACYL-(ACYL-CARRIER-PROTEIN) REDUCTASE"/>
    <property type="match status" value="1"/>
</dbReference>
<sequence length="251" mass="26948">MELKGKVALVTGGGRGIGRETAILLASHGADVAVCARSKEECDEVVQTITGKYGTKAMTVLCDVGNVEEVKRTVKDVSDHLGKIDILINNAGVMLLKPFVETTIEEWNWVHDINLNAPFYFCKEVVPDMMTKKDGVIINVGSIWSTKGGPNRNPYITSKHAIIGFTKALGEELKPNGIRVNAVCPGPVDTRMMHEIVPGLDTSSWLKPIDIANVIVDLVLPKSVAITATSIEAFGAGQPVSVSQTNALLTK</sequence>
<dbReference type="PRINTS" id="PR00080">
    <property type="entry name" value="SDRFAMILY"/>
</dbReference>
<keyword evidence="2" id="KW-0560">Oxidoreductase</keyword>
<accession>A0A3S0R7I7</accession>
<gene>
    <name evidence="4" type="ORF">EK386_04775</name>
</gene>
<name>A0A3S0R7I7_9BACI</name>
<dbReference type="InterPro" id="IPR050259">
    <property type="entry name" value="SDR"/>
</dbReference>
<comment type="similarity">
    <text evidence="1 3">Belongs to the short-chain dehydrogenases/reductases (SDR) family.</text>
</comment>
<reference evidence="4 5" key="1">
    <citation type="submission" date="2018-12" db="EMBL/GenBank/DDBJ databases">
        <title>Lysinibacillus antri sp. nov., isolated from a cave soil.</title>
        <authorList>
            <person name="Narsing Rao M.P."/>
            <person name="Zhang H."/>
            <person name="Dong Z.-Y."/>
            <person name="Niu X.-K."/>
            <person name="Zhang K."/>
            <person name="Fang B.-Z."/>
            <person name="Kang Y.-Q."/>
            <person name="Xiao M."/>
            <person name="Li W.-J."/>
        </authorList>
    </citation>
    <scope>NUCLEOTIDE SEQUENCE [LARGE SCALE GENOMIC DNA]</scope>
    <source>
        <strain evidence="4 5">SYSU K30002</strain>
    </source>
</reference>
<dbReference type="Gene3D" id="3.40.50.720">
    <property type="entry name" value="NAD(P)-binding Rossmann-like Domain"/>
    <property type="match status" value="1"/>
</dbReference>
<dbReference type="GO" id="GO:0008206">
    <property type="term" value="P:bile acid metabolic process"/>
    <property type="evidence" value="ECO:0007669"/>
    <property type="project" value="UniProtKB-ARBA"/>
</dbReference>
<evidence type="ECO:0000313" key="5">
    <source>
        <dbReference type="Proteomes" id="UP000287910"/>
    </source>
</evidence>
<protein>
    <submittedName>
        <fullName evidence="4">SDR family oxidoreductase</fullName>
    </submittedName>
</protein>
<dbReference type="PANTHER" id="PTHR42879:SF2">
    <property type="entry name" value="3-OXOACYL-[ACYL-CARRIER-PROTEIN] REDUCTASE FABG"/>
    <property type="match status" value="1"/>
</dbReference>
<dbReference type="EMBL" id="RYYR01000005">
    <property type="protein sequence ID" value="RUL55045.1"/>
    <property type="molecule type" value="Genomic_DNA"/>
</dbReference>
<evidence type="ECO:0000256" key="3">
    <source>
        <dbReference type="RuleBase" id="RU000363"/>
    </source>
</evidence>
<dbReference type="SUPFAM" id="SSF51735">
    <property type="entry name" value="NAD(P)-binding Rossmann-fold domains"/>
    <property type="match status" value="1"/>
</dbReference>
<dbReference type="InterPro" id="IPR036291">
    <property type="entry name" value="NAD(P)-bd_dom_sf"/>
</dbReference>
<dbReference type="CDD" id="cd05233">
    <property type="entry name" value="SDR_c"/>
    <property type="match status" value="1"/>
</dbReference>
<dbReference type="GO" id="GO:0016491">
    <property type="term" value="F:oxidoreductase activity"/>
    <property type="evidence" value="ECO:0007669"/>
    <property type="project" value="UniProtKB-KW"/>
</dbReference>
<dbReference type="Pfam" id="PF00106">
    <property type="entry name" value="adh_short"/>
    <property type="match status" value="1"/>
</dbReference>
<evidence type="ECO:0000256" key="2">
    <source>
        <dbReference type="ARBA" id="ARBA00023002"/>
    </source>
</evidence>
<organism evidence="4 5">
    <name type="scientific">Lysinibacillus antri</name>
    <dbReference type="NCBI Taxonomy" id="2498145"/>
    <lineage>
        <taxon>Bacteria</taxon>
        <taxon>Bacillati</taxon>
        <taxon>Bacillota</taxon>
        <taxon>Bacilli</taxon>
        <taxon>Bacillales</taxon>
        <taxon>Bacillaceae</taxon>
        <taxon>Lysinibacillus</taxon>
    </lineage>
</organism>
<evidence type="ECO:0000313" key="4">
    <source>
        <dbReference type="EMBL" id="RUL55045.1"/>
    </source>
</evidence>
<dbReference type="PRINTS" id="PR00081">
    <property type="entry name" value="GDHRDH"/>
</dbReference>
<proteinExistence type="inferred from homology"/>
<keyword evidence="5" id="KW-1185">Reference proteome</keyword>